<dbReference type="SUPFAM" id="SSF49842">
    <property type="entry name" value="TNF-like"/>
    <property type="match status" value="1"/>
</dbReference>
<evidence type="ECO:0000313" key="3">
    <source>
        <dbReference type="EMBL" id="KAF3846237.1"/>
    </source>
</evidence>
<dbReference type="Proteomes" id="UP000518266">
    <property type="component" value="Unassembled WGS sequence"/>
</dbReference>
<keyword evidence="2" id="KW-0472">Membrane</keyword>
<dbReference type="Gene3D" id="2.60.120.40">
    <property type="match status" value="1"/>
</dbReference>
<accession>A0A7J5YCG1</accession>
<feature type="transmembrane region" description="Helical" evidence="2">
    <location>
        <begin position="144"/>
        <end position="167"/>
    </location>
</feature>
<organism evidence="3 4">
    <name type="scientific">Dissostichus mawsoni</name>
    <name type="common">Antarctic cod</name>
    <dbReference type="NCBI Taxonomy" id="36200"/>
    <lineage>
        <taxon>Eukaryota</taxon>
        <taxon>Metazoa</taxon>
        <taxon>Chordata</taxon>
        <taxon>Craniata</taxon>
        <taxon>Vertebrata</taxon>
        <taxon>Euteleostomi</taxon>
        <taxon>Actinopterygii</taxon>
        <taxon>Neopterygii</taxon>
        <taxon>Teleostei</taxon>
        <taxon>Neoteleostei</taxon>
        <taxon>Acanthomorphata</taxon>
        <taxon>Eupercaria</taxon>
        <taxon>Perciformes</taxon>
        <taxon>Notothenioidei</taxon>
        <taxon>Nototheniidae</taxon>
        <taxon>Dissostichus</taxon>
    </lineage>
</organism>
<keyword evidence="2" id="KW-0812">Transmembrane</keyword>
<keyword evidence="2" id="KW-1133">Transmembrane helix</keyword>
<evidence type="ECO:0000256" key="2">
    <source>
        <dbReference type="SAM" id="Phobius"/>
    </source>
</evidence>
<dbReference type="OrthoDB" id="9904331at2759"/>
<reference evidence="3 4" key="1">
    <citation type="submission" date="2020-03" db="EMBL/GenBank/DDBJ databases">
        <title>Dissostichus mawsoni Genome sequencing and assembly.</title>
        <authorList>
            <person name="Park H."/>
        </authorList>
    </citation>
    <scope>NUCLEOTIDE SEQUENCE [LARGE SCALE GENOMIC DNA]</scope>
    <source>
        <strain evidence="3">DM0001</strain>
        <tissue evidence="3">Muscle</tissue>
    </source>
</reference>
<evidence type="ECO:0000313" key="4">
    <source>
        <dbReference type="Proteomes" id="UP000518266"/>
    </source>
</evidence>
<keyword evidence="4" id="KW-1185">Reference proteome</keyword>
<dbReference type="AlphaFoldDB" id="A0A7J5YCG1"/>
<protein>
    <submittedName>
        <fullName evidence="3">Uncharacterized protein</fullName>
    </submittedName>
</protein>
<dbReference type="InterPro" id="IPR008983">
    <property type="entry name" value="Tumour_necrosis_fac-like_dom"/>
</dbReference>
<comment type="caution">
    <text evidence="3">The sequence shown here is derived from an EMBL/GenBank/DDBJ whole genome shotgun (WGS) entry which is preliminary data.</text>
</comment>
<proteinExistence type="predicted"/>
<gene>
    <name evidence="3" type="ORF">F7725_003315</name>
</gene>
<dbReference type="EMBL" id="JAAKFY010000014">
    <property type="protein sequence ID" value="KAF3846237.1"/>
    <property type="molecule type" value="Genomic_DNA"/>
</dbReference>
<feature type="non-terminal residue" evidence="3">
    <location>
        <position position="325"/>
    </location>
</feature>
<feature type="region of interest" description="Disordered" evidence="1">
    <location>
        <begin position="306"/>
        <end position="325"/>
    </location>
</feature>
<evidence type="ECO:0000256" key="1">
    <source>
        <dbReference type="SAM" id="MobiDB-lite"/>
    </source>
</evidence>
<sequence length="325" mass="35790">MVQNELSSSGWERKCFPPPFSFPSPAPALSANRSWSSASRGSVLPCVPVELNFCMSYAKTFTKVQSYFSTVHSKAFIYSENTQGTAQHCQTSKRPYHMHTLSSGSNHTHCSGAQQRKLRTCTVAQAALRSAVGLTMPQTTQHSLIHVLLLWITILSIVQVVFITLFFTTGHHSRALSSSTVTPAMQVQANITPSAPSELMGKVEMLTFKATKANRKITLVTKNQDQILVSEEEDGTVLKIKKDGYFLLNLQVTLSSCNHTLGSPYEVSLTSKDTVILWGRINTSTCSTGLLGKVEELNANDSLEVTIEPPNDYDMKDDESLNHLD</sequence>
<name>A0A7J5YCG1_DISMA</name>